<accession>A0AB39TKT1</accession>
<dbReference type="InterPro" id="IPR023213">
    <property type="entry name" value="CAT-like_dom_sf"/>
</dbReference>
<dbReference type="InterPro" id="IPR036736">
    <property type="entry name" value="ACP-like_sf"/>
</dbReference>
<dbReference type="PROSITE" id="PS52004">
    <property type="entry name" value="KS3_2"/>
    <property type="match status" value="1"/>
</dbReference>
<dbReference type="InterPro" id="IPR014031">
    <property type="entry name" value="Ketoacyl_synth_C"/>
</dbReference>
<dbReference type="InterPro" id="IPR000873">
    <property type="entry name" value="AMP-dep_synth/lig_dom"/>
</dbReference>
<dbReference type="InterPro" id="IPR001242">
    <property type="entry name" value="Condensation_dom"/>
</dbReference>
<dbReference type="Gene3D" id="2.30.38.10">
    <property type="entry name" value="Luciferase, Domain 3"/>
    <property type="match status" value="1"/>
</dbReference>
<keyword evidence="5" id="KW-0012">Acyltransferase</keyword>
<dbReference type="Pfam" id="PF00668">
    <property type="entry name" value="Condensation"/>
    <property type="match status" value="2"/>
</dbReference>
<dbReference type="Pfam" id="PF00550">
    <property type="entry name" value="PP-binding"/>
    <property type="match status" value="1"/>
</dbReference>
<keyword evidence="3" id="KW-0597">Phosphoprotein</keyword>
<dbReference type="Pfam" id="PF00501">
    <property type="entry name" value="AMP-binding"/>
    <property type="match status" value="1"/>
</dbReference>
<evidence type="ECO:0000259" key="6">
    <source>
        <dbReference type="PROSITE" id="PS50075"/>
    </source>
</evidence>
<dbReference type="SMART" id="SM00823">
    <property type="entry name" value="PKS_PP"/>
    <property type="match status" value="1"/>
</dbReference>
<name>A0AB39TKT1_9ACTN</name>
<dbReference type="GO" id="GO:0005829">
    <property type="term" value="C:cytosol"/>
    <property type="evidence" value="ECO:0007669"/>
    <property type="project" value="TreeGrafter"/>
</dbReference>
<dbReference type="GO" id="GO:0043041">
    <property type="term" value="P:amino acid activation for nonribosomal peptide biosynthetic process"/>
    <property type="evidence" value="ECO:0007669"/>
    <property type="project" value="TreeGrafter"/>
</dbReference>
<dbReference type="PROSITE" id="PS50075">
    <property type="entry name" value="CARRIER"/>
    <property type="match status" value="1"/>
</dbReference>
<dbReference type="PANTHER" id="PTHR45527:SF1">
    <property type="entry name" value="FATTY ACID SYNTHASE"/>
    <property type="match status" value="1"/>
</dbReference>
<dbReference type="Gene3D" id="3.40.50.980">
    <property type="match status" value="2"/>
</dbReference>
<dbReference type="Pfam" id="PF16197">
    <property type="entry name" value="KAsynt_C_assoc"/>
    <property type="match status" value="1"/>
</dbReference>
<dbReference type="InterPro" id="IPR009081">
    <property type="entry name" value="PP-bd_ACP"/>
</dbReference>
<dbReference type="InterPro" id="IPR032821">
    <property type="entry name" value="PKS_assoc"/>
</dbReference>
<dbReference type="EMBL" id="CP163445">
    <property type="protein sequence ID" value="XDQ79807.1"/>
    <property type="molecule type" value="Genomic_DNA"/>
</dbReference>
<dbReference type="InterPro" id="IPR018201">
    <property type="entry name" value="Ketoacyl_synth_AS"/>
</dbReference>
<dbReference type="Gene3D" id="1.10.1200.10">
    <property type="entry name" value="ACP-like"/>
    <property type="match status" value="1"/>
</dbReference>
<dbReference type="InterPro" id="IPR045851">
    <property type="entry name" value="AMP-bd_C_sf"/>
</dbReference>
<proteinExistence type="predicted"/>
<keyword evidence="2" id="KW-0596">Phosphopantetheine</keyword>
<reference evidence="8" key="1">
    <citation type="submission" date="2024-07" db="EMBL/GenBank/DDBJ databases">
        <authorList>
            <person name="Yu S.T."/>
        </authorList>
    </citation>
    <scope>NUCLEOTIDE SEQUENCE</scope>
    <source>
        <strain evidence="8">Y1</strain>
    </source>
</reference>
<dbReference type="PANTHER" id="PTHR45527">
    <property type="entry name" value="NONRIBOSOMAL PEPTIDE SYNTHETASE"/>
    <property type="match status" value="1"/>
</dbReference>
<gene>
    <name evidence="8" type="ORF">AB2U05_15740</name>
</gene>
<dbReference type="InterPro" id="IPR020845">
    <property type="entry name" value="AMP-binding_CS"/>
</dbReference>
<organism evidence="8">
    <name type="scientific">Streptomyces sp. Y1</name>
    <dbReference type="NCBI Taxonomy" id="3238634"/>
    <lineage>
        <taxon>Bacteria</taxon>
        <taxon>Bacillati</taxon>
        <taxon>Actinomycetota</taxon>
        <taxon>Actinomycetes</taxon>
        <taxon>Kitasatosporales</taxon>
        <taxon>Streptomycetaceae</taxon>
        <taxon>Streptomyces</taxon>
    </lineage>
</organism>
<dbReference type="Gene3D" id="3.40.47.10">
    <property type="match status" value="1"/>
</dbReference>
<dbReference type="GO" id="GO:0009366">
    <property type="term" value="C:enterobactin synthetase complex"/>
    <property type="evidence" value="ECO:0007669"/>
    <property type="project" value="TreeGrafter"/>
</dbReference>
<dbReference type="SUPFAM" id="SSF52777">
    <property type="entry name" value="CoA-dependent acyltransferases"/>
    <property type="match status" value="2"/>
</dbReference>
<dbReference type="Gene3D" id="3.30.559.30">
    <property type="entry name" value="Nonribosomal peptide synthetase, condensation domain"/>
    <property type="match status" value="1"/>
</dbReference>
<evidence type="ECO:0000256" key="5">
    <source>
        <dbReference type="ARBA" id="ARBA00023315"/>
    </source>
</evidence>
<dbReference type="InterPro" id="IPR020806">
    <property type="entry name" value="PKS_PP-bd"/>
</dbReference>
<sequence length="1457" mass="153649">MTASVAQLEIWLADQVEPDSGRYNIPLALEFDGPVDPAALRGALADLLLRHPALASRFEAQGGELRVLPEPGAVVPLGVVAQPGPYEREAALREGAASAARPLDPGTAPLLRADLFAHPDGALLVLTVHHIVADGDSMGVLTQDLLTGYRAHLEGTAVHPAPALATPPAAGEGCPHWDALVGDDPVVLAPLPDLVRPDGGAAGEPGWTERRLPAERLAAVREVAVRTGTSSATVLLTAWTLLLHAWSGESEGVLGMPFAGRDGAGAEHAVGLFTRVLPVRSDYLPERGFDAQAALLGGQLLDSMEALADHGAPAGGPGYATVFLHHPAGRRAWRLPSVTVRQFDLEGGAAKYDLGLAAVELDEGAGEELLLRIDHDCALYTPATADLMLDQLDRLLAAVCRADAPCLDLLAGLAVSTGRTGATDRADDAATTVPGLVLAQAERAPDATAVIHRDRSVSYRELTSDAARLAHWLRTQGVRTDDLVALLLRPGIPTVTAMLAVALAGAAYLPLDPAYPDAQLALVLDDARPALVLTEPGEQDRVRATGRPVHAVPDAVRAARCLPAVPPVTSAGPDTLFNVLYTSGSTGRPKGVLLHHGGVLRMMHRPDFVPLGPDDTVSHLSPLNFDGATYEIWGALTHGARLAVLDKELVLAPTELRAAVREFSVTTLLVTTPLLNRIIEDAPDLLQSLRRVYFGGELISVPHIRKALRWCRPGTLLHSYGPTENSFTSSWHPITEVPEGARTLPIGGPVPHTRLHVVLEGTLTPAPPYVPGELLLGGAGVARGYLGDPLRTAERFVPDPFHSDGGRLYRTGDRVRWAADGQLEFIGRADNQVKIRSQRVELGEVEAALRAQPEVRAGFVTARINGRGEKEIVGYAVLERPTTVEELLGRLAAVLPRFAVPSHLLLLDELPLTPNGKIDRRRLPAPGAAPAAPAPAAVPALGERRQPDDDALTAVTRVWQELLDGRPFGPDSNFFDVGGHSLILVKLRDGLYRATGVKPGVADLLRHTTPRAQARLLGGGEAAAAPRPAARPRRRTDDDAIAVIGMGARFAGAPDLAAYWDNLRAGRDCFSQGPGPVVTELPDGTRKVARWGMMADGLGFDAELLGFAPEDVKHGDPQQGVLHEVLWSAVEDASLRLSDIAHGTSLYVGCPRFVQNDGEARVDDVVNSDPTFVASRFAYLHDLWGEALLLDTACSTGLYAVHLAARSLLRGESDYALAGAVSLAESDGGYTYRPGFLYAEDGFCRPFDQRATGTVGGFGAGAVLLRRLADAERDGDPVYAVIPGSAVNNDGVARVGYSAPGVEGQARVIRDALAAAGLTGEDVGYLEAHGTGTRLGDAIEATALGEALGTGGPQVAIGSVKASIGHCNTAAGIAGLIKAVLAVHHGYLPATPGVTEPIEELTRHGERFALLTEGRPWPQDRPRTAGVSSFGVGGTNAHVLVRQHQSAPSSPSAPERV</sequence>
<dbReference type="InterPro" id="IPR016039">
    <property type="entry name" value="Thiolase-like"/>
</dbReference>
<dbReference type="Pfam" id="PF02801">
    <property type="entry name" value="Ketoacyl-synt_C"/>
    <property type="match status" value="1"/>
</dbReference>
<dbReference type="GO" id="GO:0006633">
    <property type="term" value="P:fatty acid biosynthetic process"/>
    <property type="evidence" value="ECO:0007669"/>
    <property type="project" value="InterPro"/>
</dbReference>
<evidence type="ECO:0000256" key="1">
    <source>
        <dbReference type="ARBA" id="ARBA00001957"/>
    </source>
</evidence>
<dbReference type="SUPFAM" id="SSF56801">
    <property type="entry name" value="Acetyl-CoA synthetase-like"/>
    <property type="match status" value="1"/>
</dbReference>
<dbReference type="InterPro" id="IPR020841">
    <property type="entry name" value="PKS_Beta-ketoAc_synthase_dom"/>
</dbReference>
<dbReference type="PROSITE" id="PS00012">
    <property type="entry name" value="PHOSPHOPANTETHEINE"/>
    <property type="match status" value="1"/>
</dbReference>
<dbReference type="Pfam" id="PF00109">
    <property type="entry name" value="ketoacyl-synt"/>
    <property type="match status" value="1"/>
</dbReference>
<protein>
    <submittedName>
        <fullName evidence="8">Amino acid adenylation domain-containing protein</fullName>
    </submittedName>
</protein>
<evidence type="ECO:0000259" key="7">
    <source>
        <dbReference type="PROSITE" id="PS52004"/>
    </source>
</evidence>
<dbReference type="GO" id="GO:0009239">
    <property type="term" value="P:enterobactin biosynthetic process"/>
    <property type="evidence" value="ECO:0007669"/>
    <property type="project" value="TreeGrafter"/>
</dbReference>
<dbReference type="Pfam" id="PF13193">
    <property type="entry name" value="AMP-binding_C"/>
    <property type="match status" value="1"/>
</dbReference>
<evidence type="ECO:0000256" key="3">
    <source>
        <dbReference type="ARBA" id="ARBA00022553"/>
    </source>
</evidence>
<dbReference type="SUPFAM" id="SSF53901">
    <property type="entry name" value="Thiolase-like"/>
    <property type="match status" value="1"/>
</dbReference>
<dbReference type="InterPro" id="IPR010071">
    <property type="entry name" value="AA_adenyl_dom"/>
</dbReference>
<dbReference type="Gene3D" id="3.30.559.10">
    <property type="entry name" value="Chloramphenicol acetyltransferase-like domain"/>
    <property type="match status" value="1"/>
</dbReference>
<keyword evidence="4" id="KW-0808">Transferase</keyword>
<feature type="domain" description="Carrier" evidence="6">
    <location>
        <begin position="946"/>
        <end position="1021"/>
    </location>
</feature>
<feature type="domain" description="Ketosynthase family 3 (KS3)" evidence="7">
    <location>
        <begin position="1038"/>
        <end position="1443"/>
    </location>
</feature>
<evidence type="ECO:0000256" key="2">
    <source>
        <dbReference type="ARBA" id="ARBA00022450"/>
    </source>
</evidence>
<dbReference type="GO" id="GO:0004315">
    <property type="term" value="F:3-oxoacyl-[acyl-carrier-protein] synthase activity"/>
    <property type="evidence" value="ECO:0007669"/>
    <property type="project" value="InterPro"/>
</dbReference>
<dbReference type="InterPro" id="IPR025110">
    <property type="entry name" value="AMP-bd_C"/>
</dbReference>
<comment type="cofactor">
    <cofactor evidence="1">
        <name>pantetheine 4'-phosphate</name>
        <dbReference type="ChEBI" id="CHEBI:47942"/>
    </cofactor>
</comment>
<dbReference type="GO" id="GO:0047527">
    <property type="term" value="F:2,3-dihydroxybenzoate-serine ligase activity"/>
    <property type="evidence" value="ECO:0007669"/>
    <property type="project" value="TreeGrafter"/>
</dbReference>
<dbReference type="PROSITE" id="PS00455">
    <property type="entry name" value="AMP_BINDING"/>
    <property type="match status" value="1"/>
</dbReference>
<dbReference type="SMART" id="SM00825">
    <property type="entry name" value="PKS_KS"/>
    <property type="match status" value="1"/>
</dbReference>
<dbReference type="SUPFAM" id="SSF47336">
    <property type="entry name" value="ACP-like"/>
    <property type="match status" value="1"/>
</dbReference>
<dbReference type="Gene3D" id="3.30.300.30">
    <property type="match status" value="1"/>
</dbReference>
<dbReference type="PROSITE" id="PS00606">
    <property type="entry name" value="KS3_1"/>
    <property type="match status" value="1"/>
</dbReference>
<dbReference type="NCBIfam" id="TIGR01733">
    <property type="entry name" value="AA-adenyl-dom"/>
    <property type="match status" value="1"/>
</dbReference>
<dbReference type="GO" id="GO:0031177">
    <property type="term" value="F:phosphopantetheine binding"/>
    <property type="evidence" value="ECO:0007669"/>
    <property type="project" value="InterPro"/>
</dbReference>
<dbReference type="RefSeq" id="WP_369183511.1">
    <property type="nucleotide sequence ID" value="NZ_CP163445.1"/>
</dbReference>
<dbReference type="CDD" id="cd00833">
    <property type="entry name" value="PKS"/>
    <property type="match status" value="1"/>
</dbReference>
<dbReference type="InterPro" id="IPR014030">
    <property type="entry name" value="Ketoacyl_synth_N"/>
</dbReference>
<evidence type="ECO:0000256" key="4">
    <source>
        <dbReference type="ARBA" id="ARBA00022679"/>
    </source>
</evidence>
<evidence type="ECO:0000313" key="8">
    <source>
        <dbReference type="EMBL" id="XDQ79807.1"/>
    </source>
</evidence>
<dbReference type="InterPro" id="IPR006162">
    <property type="entry name" value="Ppantetheine_attach_site"/>
</dbReference>